<dbReference type="RefSeq" id="WP_034074232.1">
    <property type="nucleotide sequence ID" value="NZ_HG974234.1"/>
</dbReference>
<dbReference type="Proteomes" id="UP000644192">
    <property type="component" value="Unassembled WGS sequence"/>
</dbReference>
<name>A0A6B1YGW9_PSEAI</name>
<protein>
    <submittedName>
        <fullName evidence="1">Uncharacterized protein</fullName>
    </submittedName>
</protein>
<gene>
    <name evidence="1" type="ORF">GUL26_20215</name>
</gene>
<organism evidence="1 2">
    <name type="scientific">Pseudomonas aeruginosa</name>
    <dbReference type="NCBI Taxonomy" id="287"/>
    <lineage>
        <taxon>Bacteria</taxon>
        <taxon>Pseudomonadati</taxon>
        <taxon>Pseudomonadota</taxon>
        <taxon>Gammaproteobacteria</taxon>
        <taxon>Pseudomonadales</taxon>
        <taxon>Pseudomonadaceae</taxon>
        <taxon>Pseudomonas</taxon>
    </lineage>
</organism>
<reference evidence="1" key="1">
    <citation type="submission" date="2020-01" db="EMBL/GenBank/DDBJ databases">
        <title>Bacteria Cultured from War Wounds Associated with the Conflict in Eastern Ukraine.</title>
        <authorList>
            <person name="Snesrud E."/>
            <person name="Galac M.R."/>
            <person name="Mc Gann P."/>
            <person name="Valentine K."/>
            <person name="Viacheslav K."/>
        </authorList>
    </citation>
    <scope>NUCLEOTIDE SEQUENCE</scope>
    <source>
        <strain evidence="1">VNMU148</strain>
    </source>
</reference>
<dbReference type="EMBL" id="WXZT01000014">
    <property type="protein sequence ID" value="MZZ14577.1"/>
    <property type="molecule type" value="Genomic_DNA"/>
</dbReference>
<proteinExistence type="predicted"/>
<dbReference type="AlphaFoldDB" id="A0A6B1YGW9"/>
<sequence>MNDRELLELAARAACERWITDQKLCQGSDISLFRLERNGELVSLHALLCEAYQAGQVRAAADAMLKARKAGGAE</sequence>
<accession>A0A6B1YGW9</accession>
<evidence type="ECO:0000313" key="1">
    <source>
        <dbReference type="EMBL" id="MZZ14577.1"/>
    </source>
</evidence>
<comment type="caution">
    <text evidence="1">The sequence shown here is derived from an EMBL/GenBank/DDBJ whole genome shotgun (WGS) entry which is preliminary data.</text>
</comment>
<evidence type="ECO:0000313" key="2">
    <source>
        <dbReference type="Proteomes" id="UP000644192"/>
    </source>
</evidence>